<reference evidence="1 2" key="1">
    <citation type="submission" date="2019-01" db="EMBL/GenBank/DDBJ databases">
        <title>Genome sequencing of strain DFW100M-13.</title>
        <authorList>
            <person name="Heo J."/>
            <person name="Kim S.-J."/>
            <person name="Kim J.-S."/>
            <person name="Hong S.-B."/>
            <person name="Kwon S.-W."/>
        </authorList>
    </citation>
    <scope>NUCLEOTIDE SEQUENCE [LARGE SCALE GENOMIC DNA]</scope>
    <source>
        <strain evidence="1 2">DFW100M-13</strain>
    </source>
</reference>
<dbReference type="Proteomes" id="UP000293995">
    <property type="component" value="Chromosome"/>
</dbReference>
<sequence length="60" mass="6669">MTTQTASPAALATPETCPLCTSVDVRVVDDAWFVIELDRADDLREPAVAFSCRECGWHWD</sequence>
<name>A0A4P6EL34_9MICO</name>
<keyword evidence="2" id="KW-1185">Reference proteome</keyword>
<gene>
    <name evidence="1" type="ORF">ET475_13470</name>
</gene>
<dbReference type="EMBL" id="CP035494">
    <property type="protein sequence ID" value="QAY60897.1"/>
    <property type="molecule type" value="Genomic_DNA"/>
</dbReference>
<protein>
    <submittedName>
        <fullName evidence="1">Uncharacterized protein</fullName>
    </submittedName>
</protein>
<dbReference type="OrthoDB" id="5007705at2"/>
<dbReference type="KEGG" id="mprt:ET475_13470"/>
<accession>A0A4P6EL34</accession>
<organism evidence="1 2">
    <name type="scientific">Microbacterium protaetiae</name>
    <dbReference type="NCBI Taxonomy" id="2509458"/>
    <lineage>
        <taxon>Bacteria</taxon>
        <taxon>Bacillati</taxon>
        <taxon>Actinomycetota</taxon>
        <taxon>Actinomycetes</taxon>
        <taxon>Micrococcales</taxon>
        <taxon>Microbacteriaceae</taxon>
        <taxon>Microbacterium</taxon>
    </lineage>
</organism>
<dbReference type="AlphaFoldDB" id="A0A4P6EL34"/>
<dbReference type="RefSeq" id="WP_129391249.1">
    <property type="nucleotide sequence ID" value="NZ_CP035494.1"/>
</dbReference>
<evidence type="ECO:0000313" key="1">
    <source>
        <dbReference type="EMBL" id="QAY60897.1"/>
    </source>
</evidence>
<evidence type="ECO:0000313" key="2">
    <source>
        <dbReference type="Proteomes" id="UP000293995"/>
    </source>
</evidence>
<proteinExistence type="predicted"/>